<evidence type="ECO:0000259" key="1">
    <source>
        <dbReference type="PROSITE" id="PS51186"/>
    </source>
</evidence>
<protein>
    <recommendedName>
        <fullName evidence="1">N-acetyltransferase domain-containing protein</fullName>
    </recommendedName>
</protein>
<dbReference type="AlphaFoldDB" id="A0A0L0K7Y2"/>
<dbReference type="PATRIC" id="fig|42234.21.peg.3786"/>
<dbReference type="EMBL" id="JPPY01000121">
    <property type="protein sequence ID" value="KND33779.1"/>
    <property type="molecule type" value="Genomic_DNA"/>
</dbReference>
<comment type="caution">
    <text evidence="2">The sequence shown here is derived from an EMBL/GenBank/DDBJ whole genome shotgun (WGS) entry which is preliminary data.</text>
</comment>
<dbReference type="InterPro" id="IPR000182">
    <property type="entry name" value="GNAT_dom"/>
</dbReference>
<sequence>MPEDALLGRVRGLWEGLAGARFPPVGGTRVVVSPGSRLCPPAWVGTVRIGGAVLITAPDEGTARRVPRDFDALRSAGEVLGPATLGYLSPGGLRVTATGSTAVASPEAVRALLDAVGDEDAGESGLADIDSPVFAVHDGPRVLAAAGYEVWPASTAHVCVLTAPEARGRGLATEVAGAVVRHALSAGLLPQWRARVGASRRVAGKVGFRGVGEQVSVRLGEVG</sequence>
<proteinExistence type="predicted"/>
<dbReference type="PROSITE" id="PS51186">
    <property type="entry name" value="GNAT"/>
    <property type="match status" value="1"/>
</dbReference>
<name>A0A0L0K7Y2_9ACTN</name>
<dbReference type="InterPro" id="IPR027365">
    <property type="entry name" value="GNAT_acetyltra_YdfB-like"/>
</dbReference>
<dbReference type="Proteomes" id="UP000037151">
    <property type="component" value="Unassembled WGS sequence"/>
</dbReference>
<dbReference type="RefSeq" id="WP_050371621.1">
    <property type="nucleotide sequence ID" value="NZ_KQ257821.1"/>
</dbReference>
<dbReference type="InterPro" id="IPR016181">
    <property type="entry name" value="Acyl_CoA_acyltransferase"/>
</dbReference>
<feature type="domain" description="N-acetyltransferase" evidence="1">
    <location>
        <begin position="97"/>
        <end position="223"/>
    </location>
</feature>
<dbReference type="Gene3D" id="3.40.630.30">
    <property type="match status" value="1"/>
</dbReference>
<organism evidence="2 3">
    <name type="scientific">Streptomyces acidiscabies</name>
    <dbReference type="NCBI Taxonomy" id="42234"/>
    <lineage>
        <taxon>Bacteria</taxon>
        <taxon>Bacillati</taxon>
        <taxon>Actinomycetota</taxon>
        <taxon>Actinomycetes</taxon>
        <taxon>Kitasatosporales</taxon>
        <taxon>Streptomycetaceae</taxon>
        <taxon>Streptomyces</taxon>
    </lineage>
</organism>
<dbReference type="SUPFAM" id="SSF55729">
    <property type="entry name" value="Acyl-CoA N-acyltransferases (Nat)"/>
    <property type="match status" value="1"/>
</dbReference>
<evidence type="ECO:0000313" key="3">
    <source>
        <dbReference type="Proteomes" id="UP000037151"/>
    </source>
</evidence>
<accession>A0A0L0K7Y2</accession>
<reference evidence="3" key="1">
    <citation type="submission" date="2014-07" db="EMBL/GenBank/DDBJ databases">
        <title>Genome sequencing of plant-pathogenic Streptomyces species.</title>
        <authorList>
            <person name="Harrison J."/>
            <person name="Sapp M."/>
            <person name="Thwaites R."/>
            <person name="Studholme D.J."/>
        </authorList>
    </citation>
    <scope>NUCLEOTIDE SEQUENCE [LARGE SCALE GENOMIC DNA]</scope>
    <source>
        <strain evidence="3">NCPPB 4445</strain>
    </source>
</reference>
<gene>
    <name evidence="2" type="ORF">IQ63_18365</name>
</gene>
<dbReference type="Pfam" id="PF12746">
    <property type="entry name" value="GNAT_acetyltran"/>
    <property type="match status" value="1"/>
</dbReference>
<evidence type="ECO:0000313" key="2">
    <source>
        <dbReference type="EMBL" id="KND33779.1"/>
    </source>
</evidence>
<dbReference type="GO" id="GO:0016747">
    <property type="term" value="F:acyltransferase activity, transferring groups other than amino-acyl groups"/>
    <property type="evidence" value="ECO:0007669"/>
    <property type="project" value="InterPro"/>
</dbReference>